<dbReference type="InterPro" id="IPR012334">
    <property type="entry name" value="Pectin_lyas_fold"/>
</dbReference>
<protein>
    <submittedName>
        <fullName evidence="11">Probable polygalacturonase At2g43860</fullName>
    </submittedName>
</protein>
<dbReference type="Pfam" id="PF00295">
    <property type="entry name" value="Glyco_hydro_28"/>
    <property type="match status" value="2"/>
</dbReference>
<dbReference type="InParanoid" id="A0A6I9QDL6"/>
<evidence type="ECO:0000256" key="4">
    <source>
        <dbReference type="ARBA" id="ARBA00022525"/>
    </source>
</evidence>
<dbReference type="InterPro" id="IPR000743">
    <property type="entry name" value="Glyco_hydro_28"/>
</dbReference>
<reference evidence="11" key="1">
    <citation type="submission" date="2025-08" db="UniProtKB">
        <authorList>
            <consortium name="RefSeq"/>
        </authorList>
    </citation>
    <scope>IDENTIFICATION</scope>
</reference>
<dbReference type="PROSITE" id="PS00502">
    <property type="entry name" value="POLYGALACTURONASE"/>
    <property type="match status" value="1"/>
</dbReference>
<dbReference type="GO" id="GO:0005975">
    <property type="term" value="P:carbohydrate metabolic process"/>
    <property type="evidence" value="ECO:0007669"/>
    <property type="project" value="InterPro"/>
</dbReference>
<dbReference type="AlphaFoldDB" id="A0A6I9QDL6"/>
<gene>
    <name evidence="11" type="primary">LOC105033733</name>
</gene>
<keyword evidence="10" id="KW-1185">Reference proteome</keyword>
<keyword evidence="7" id="KW-0961">Cell wall biogenesis/degradation</keyword>
<evidence type="ECO:0000256" key="7">
    <source>
        <dbReference type="ARBA" id="ARBA00023316"/>
    </source>
</evidence>
<comment type="similarity">
    <text evidence="2 9">Belongs to the glycosyl hydrolase 28 family.</text>
</comment>
<dbReference type="Gene3D" id="2.160.20.10">
    <property type="entry name" value="Single-stranded right-handed beta-helix, Pectin lyase-like"/>
    <property type="match status" value="2"/>
</dbReference>
<comment type="subcellular location">
    <subcellularLocation>
        <location evidence="1">Secreted</location>
        <location evidence="1">Cell wall</location>
    </subcellularLocation>
</comment>
<feature type="active site" evidence="8">
    <location>
        <position position="417"/>
    </location>
</feature>
<accession>A0A6I9QDL6</accession>
<sequence>MVPRHIFDDIKVDDNVGPYIQSHDGTEMASSFHLRCSIGYAELYLHIHLCICINFRGTYSSYSINLSFSFADEEITLISVLLGLAYVVGDARPIINVLDYGAVGDGKQDDTQSFLRAWGVVCLDFGLPKLLIPLGKTFLLSQIAFEGPCNSNIHVQASGNIVAPYKLWTSEFTTWVSFRNVNNLTIDGSGQIDGQGSIWWDCKLSSEAQPIINVLDHGAVGDGKQDDTQSFVKAWGVACLDFGFPTLLIPPGKTFLLSQIAFEGPCKSSIHVQVSGNIVAPNTLWTSEFSTWILFRNVNDLTIDGSGQIDGQGSIWWDCKIKQAFGISACNNAYMDGIKFINSPGKHLTIHGSSWVHIKGLSITAPAESPNTDGMYIQASEHVEVRDTIIGTGDDCIAIGTGSSDVNITGISCGPGHGISIGSLGGDNSMATVEGVHVSYSNFYQTTNGVRIKTWQGGSGFARGISFEHINLTSVQNPILIDQFYCITRNCQNSTSAVKLSDVRYADVHGTSATDVAINLACSETVPCSGIVLESVRIVLDQAAKGNQPTSYCLNAQGSKVGEVTPDVPCLK</sequence>
<dbReference type="FunFam" id="2.160.20.10:FF:000056">
    <property type="entry name" value="Pectin lyase-like superfamily protein"/>
    <property type="match status" value="1"/>
</dbReference>
<evidence type="ECO:0000313" key="11">
    <source>
        <dbReference type="RefSeq" id="XP_010906940.1"/>
    </source>
</evidence>
<dbReference type="SUPFAM" id="SSF51126">
    <property type="entry name" value="Pectin lyase-like"/>
    <property type="match status" value="2"/>
</dbReference>
<dbReference type="GO" id="GO:0071555">
    <property type="term" value="P:cell wall organization"/>
    <property type="evidence" value="ECO:0007669"/>
    <property type="project" value="UniProtKB-KW"/>
</dbReference>
<evidence type="ECO:0000256" key="6">
    <source>
        <dbReference type="ARBA" id="ARBA00023295"/>
    </source>
</evidence>
<evidence type="ECO:0000256" key="1">
    <source>
        <dbReference type="ARBA" id="ARBA00004191"/>
    </source>
</evidence>
<evidence type="ECO:0000256" key="9">
    <source>
        <dbReference type="RuleBase" id="RU361169"/>
    </source>
</evidence>
<evidence type="ECO:0000256" key="3">
    <source>
        <dbReference type="ARBA" id="ARBA00022512"/>
    </source>
</evidence>
<keyword evidence="3" id="KW-0134">Cell wall</keyword>
<dbReference type="GO" id="GO:0004650">
    <property type="term" value="F:polygalacturonase activity"/>
    <property type="evidence" value="ECO:0007669"/>
    <property type="project" value="InterPro"/>
</dbReference>
<organism evidence="10 11">
    <name type="scientific">Elaeis guineensis var. tenera</name>
    <name type="common">Oil palm</name>
    <dbReference type="NCBI Taxonomy" id="51953"/>
    <lineage>
        <taxon>Eukaryota</taxon>
        <taxon>Viridiplantae</taxon>
        <taxon>Streptophyta</taxon>
        <taxon>Embryophyta</taxon>
        <taxon>Tracheophyta</taxon>
        <taxon>Spermatophyta</taxon>
        <taxon>Magnoliopsida</taxon>
        <taxon>Liliopsida</taxon>
        <taxon>Arecaceae</taxon>
        <taxon>Arecoideae</taxon>
        <taxon>Cocoseae</taxon>
        <taxon>Elaeidinae</taxon>
        <taxon>Elaeis</taxon>
    </lineage>
</organism>
<evidence type="ECO:0000256" key="8">
    <source>
        <dbReference type="PROSITE-ProRule" id="PRU10052"/>
    </source>
</evidence>
<keyword evidence="5 9" id="KW-0378">Hydrolase</keyword>
<dbReference type="InterPro" id="IPR011050">
    <property type="entry name" value="Pectin_lyase_fold/virulence"/>
</dbReference>
<dbReference type="OrthoDB" id="187139at2759"/>
<dbReference type="Proteomes" id="UP000504607">
    <property type="component" value="Unplaced"/>
</dbReference>
<proteinExistence type="inferred from homology"/>
<dbReference type="RefSeq" id="XP_010906940.1">
    <property type="nucleotide sequence ID" value="XM_010908638.1"/>
</dbReference>
<keyword evidence="6 9" id="KW-0326">Glycosidase</keyword>
<evidence type="ECO:0000256" key="2">
    <source>
        <dbReference type="ARBA" id="ARBA00008834"/>
    </source>
</evidence>
<keyword evidence="4" id="KW-0964">Secreted</keyword>
<evidence type="ECO:0000256" key="5">
    <source>
        <dbReference type="ARBA" id="ARBA00022801"/>
    </source>
</evidence>
<dbReference type="PANTHER" id="PTHR31375">
    <property type="match status" value="1"/>
</dbReference>
<evidence type="ECO:0000313" key="10">
    <source>
        <dbReference type="Proteomes" id="UP000504607"/>
    </source>
</evidence>
<name>A0A6I9QDL6_ELAGV</name>